<dbReference type="Proteomes" id="UP000000253">
    <property type="component" value="Chromosome"/>
</dbReference>
<feature type="domain" description="Metalloenzyme" evidence="6">
    <location>
        <begin position="1"/>
        <end position="339"/>
    </location>
</feature>
<dbReference type="Pfam" id="PF10143">
    <property type="entry name" value="PhosphMutase"/>
    <property type="match status" value="1"/>
</dbReference>
<dbReference type="STRING" id="402880.MmarC5_1008"/>
<evidence type="ECO:0000313" key="8">
    <source>
        <dbReference type="Proteomes" id="UP000000253"/>
    </source>
</evidence>
<accession>A4FYN0</accession>
<dbReference type="SUPFAM" id="SSF53649">
    <property type="entry name" value="Alkaline phosphatase-like"/>
    <property type="match status" value="1"/>
</dbReference>
<name>A4FYN0_METM5</name>
<evidence type="ECO:0000256" key="3">
    <source>
        <dbReference type="ARBA" id="ARBA00004921"/>
    </source>
</evidence>
<dbReference type="GeneID" id="4928236"/>
<evidence type="ECO:0000313" key="7">
    <source>
        <dbReference type="EMBL" id="ABO35314.1"/>
    </source>
</evidence>
<dbReference type="HOGENOM" id="CLU_034906_1_0_2"/>
<evidence type="ECO:0000259" key="6">
    <source>
        <dbReference type="Pfam" id="PF01676"/>
    </source>
</evidence>
<gene>
    <name evidence="7" type="ordered locus">MmarC5_1008</name>
</gene>
<dbReference type="KEGG" id="mmq:MmarC5_1008"/>
<dbReference type="AlphaFoldDB" id="A4FYN0"/>
<dbReference type="PANTHER" id="PTHR31209:SF0">
    <property type="entry name" value="METALLOENZYME DOMAIN-CONTAINING PROTEIN"/>
    <property type="match status" value="1"/>
</dbReference>
<dbReference type="InterPro" id="IPR006124">
    <property type="entry name" value="Metalloenzyme"/>
</dbReference>
<dbReference type="Pfam" id="PF01676">
    <property type="entry name" value="Metalloenzyme"/>
    <property type="match status" value="1"/>
</dbReference>
<dbReference type="InterPro" id="IPR042253">
    <property type="entry name" value="Pglycerate_mutase_ApgM_sf"/>
</dbReference>
<dbReference type="PANTHER" id="PTHR31209">
    <property type="entry name" value="COFACTOR-INDEPENDENT PHOSPHOGLYCERATE MUTASE"/>
    <property type="match status" value="1"/>
</dbReference>
<dbReference type="EC" id="5.4.2.-" evidence="7"/>
<comment type="catalytic activity">
    <reaction evidence="1">
        <text>(2R)-2-phosphoglycerate = (2R)-3-phosphoglycerate</text>
        <dbReference type="Rhea" id="RHEA:15901"/>
        <dbReference type="ChEBI" id="CHEBI:58272"/>
        <dbReference type="ChEBI" id="CHEBI:58289"/>
        <dbReference type="EC" id="5.4.2.12"/>
    </reaction>
</comment>
<dbReference type="InterPro" id="IPR004456">
    <property type="entry name" value="Pglycerate_mutase_ApgM"/>
</dbReference>
<dbReference type="Gene3D" id="3.40.720.10">
    <property type="entry name" value="Alkaline Phosphatase, subunit A"/>
    <property type="match status" value="2"/>
</dbReference>
<comment type="similarity">
    <text evidence="4">Belongs to the BPG-independent phosphoglycerate mutase family. A-PGAM subfamily.</text>
</comment>
<dbReference type="Gene3D" id="3.30.70.2130">
    <property type="entry name" value="Metalloenzyme domain"/>
    <property type="match status" value="1"/>
</dbReference>
<sequence length="428" mass="48883">MKTVIFYFDGFMDDPYEILDNKTPLEYAKTPNFDKLIQNGSCGLLAPYKRGVPMQSVTDLFVMAGYSLEEFPGVSVLKALGEDIELNDNSVYFECTFVTTVEDNYGYRVVDRTTCDVMDKELNQLLKSIPTDFGGYEFSLKNCADCGCVLVMTDKNGWISDKISDSDPYYPGRHVNKVLPVYELCSSSGECKRAKNTADVLNEYLLRCHKILENHEINIKRKRKGKYPVNFLITRFPGKNTEVPSFSEKYGLKTLSISSCGTAKGFSKFIKVDYILTKDFEESVTSLTKYLEHYDLIHIPAPDISQYQIRDPFEKSRYIEKLDKSLEKIHDLDDTLILISSNRLYPAIGDLVNSGEDYSIIVSGKNVRKDHIMEFSEKNCYMGPVRLQHDEVLNVILNHMNRALLYGLRPGGYLLDYIPADEDIEHLK</sequence>
<dbReference type="GO" id="GO:0046872">
    <property type="term" value="F:metal ion binding"/>
    <property type="evidence" value="ECO:0007669"/>
    <property type="project" value="InterPro"/>
</dbReference>
<evidence type="ECO:0000256" key="4">
    <source>
        <dbReference type="ARBA" id="ARBA00005524"/>
    </source>
</evidence>
<protein>
    <submittedName>
        <fullName evidence="7">Phosphoglycerate mutase</fullName>
        <ecNumber evidence="7">5.4.2.-</ecNumber>
    </submittedName>
</protein>
<comment type="pathway">
    <text evidence="3">Carbohydrate degradation.</text>
</comment>
<dbReference type="PIRSF" id="PIRSF006392">
    <property type="entry name" value="IPGAM_arch"/>
    <property type="match status" value="1"/>
</dbReference>
<comment type="function">
    <text evidence="2">Catalyzes the interconversion of 2-phosphoglycerate and 3-phosphoglycerate.</text>
</comment>
<reference evidence="7 8" key="1">
    <citation type="submission" date="2007-03" db="EMBL/GenBank/DDBJ databases">
        <title>Complete sequence of chromosome of Methanococcus maripaludis C5.</title>
        <authorList>
            <consortium name="US DOE Joint Genome Institute"/>
            <person name="Copeland A."/>
            <person name="Lucas S."/>
            <person name="Lapidus A."/>
            <person name="Barry K."/>
            <person name="Glavina del Rio T."/>
            <person name="Dalin E."/>
            <person name="Tice H."/>
            <person name="Pitluck S."/>
            <person name="Chertkov O."/>
            <person name="Brettin T."/>
            <person name="Bruce D."/>
            <person name="Han C."/>
            <person name="Detter J.C."/>
            <person name="Schmutz J."/>
            <person name="Larimer F."/>
            <person name="Land M."/>
            <person name="Hauser L."/>
            <person name="Kyrpides N."/>
            <person name="Mikhailova N."/>
            <person name="Sieprawska-Lupa M."/>
            <person name="Whitman W.B."/>
            <person name="Richardson P."/>
        </authorList>
    </citation>
    <scope>NUCLEOTIDE SEQUENCE [LARGE SCALE GENOMIC DNA]</scope>
    <source>
        <strain evidence="8">C5 / ATCC BAA-1333</strain>
    </source>
</reference>
<dbReference type="GO" id="GO:0006096">
    <property type="term" value="P:glycolytic process"/>
    <property type="evidence" value="ECO:0007669"/>
    <property type="project" value="UniProtKB-KW"/>
</dbReference>
<proteinExistence type="inferred from homology"/>
<evidence type="ECO:0000256" key="1">
    <source>
        <dbReference type="ARBA" id="ARBA00000370"/>
    </source>
</evidence>
<dbReference type="GO" id="GO:0004619">
    <property type="term" value="F:phosphoglycerate mutase activity"/>
    <property type="evidence" value="ECO:0007669"/>
    <property type="project" value="UniProtKB-EC"/>
</dbReference>
<dbReference type="RefSeq" id="WP_011868767.1">
    <property type="nucleotide sequence ID" value="NC_009135.1"/>
</dbReference>
<dbReference type="DNASU" id="4928236"/>
<keyword evidence="5" id="KW-0324">Glycolysis</keyword>
<evidence type="ECO:0000256" key="5">
    <source>
        <dbReference type="ARBA" id="ARBA00023152"/>
    </source>
</evidence>
<dbReference type="eggNOG" id="arCOG01696">
    <property type="taxonomic scope" value="Archaea"/>
</dbReference>
<evidence type="ECO:0000256" key="2">
    <source>
        <dbReference type="ARBA" id="ARBA00002315"/>
    </source>
</evidence>
<keyword evidence="7" id="KW-0413">Isomerase</keyword>
<dbReference type="OrthoDB" id="52918at2157"/>
<organism evidence="7 8">
    <name type="scientific">Methanococcus maripaludis (strain C5 / ATCC BAA-1333)</name>
    <dbReference type="NCBI Taxonomy" id="402880"/>
    <lineage>
        <taxon>Archaea</taxon>
        <taxon>Methanobacteriati</taxon>
        <taxon>Methanobacteriota</taxon>
        <taxon>Methanomada group</taxon>
        <taxon>Methanococci</taxon>
        <taxon>Methanococcales</taxon>
        <taxon>Methanococcaceae</taxon>
        <taxon>Methanococcus</taxon>
    </lineage>
</organism>
<dbReference type="InterPro" id="IPR017850">
    <property type="entry name" value="Alkaline_phosphatase_core_sf"/>
</dbReference>
<dbReference type="EMBL" id="CP000609">
    <property type="protein sequence ID" value="ABO35314.1"/>
    <property type="molecule type" value="Genomic_DNA"/>
</dbReference>